<comment type="pathway">
    <text evidence="2">Hydrocarbon metabolism; alkane degradation.</text>
</comment>
<feature type="binding site" evidence="9">
    <location>
        <position position="12"/>
    </location>
    <ligand>
        <name>Fe cation</name>
        <dbReference type="ChEBI" id="CHEBI:24875"/>
    </ligand>
</feature>
<keyword evidence="4 8" id="KW-0813">Transport</keyword>
<dbReference type="RefSeq" id="WP_054774051.1">
    <property type="nucleotide sequence ID" value="NZ_AP019782.1"/>
</dbReference>
<keyword evidence="7 8" id="KW-0408">Iron</keyword>
<dbReference type="PROSITE" id="PS50903">
    <property type="entry name" value="RUBREDOXIN_LIKE"/>
    <property type="match status" value="1"/>
</dbReference>
<evidence type="ECO:0000256" key="2">
    <source>
        <dbReference type="ARBA" id="ARBA00004933"/>
    </source>
</evidence>
<dbReference type="PANTHER" id="PTHR47627">
    <property type="entry name" value="RUBREDOXIN"/>
    <property type="match status" value="1"/>
</dbReference>
<gene>
    <name evidence="11" type="primary">rubA_2</name>
    <name evidence="11" type="ORF">MoryE10_16840</name>
</gene>
<dbReference type="InterPro" id="IPR050526">
    <property type="entry name" value="Rubredoxin_ET"/>
</dbReference>
<accession>A0A8D4VMT7</accession>
<dbReference type="CDD" id="cd00730">
    <property type="entry name" value="rubredoxin"/>
    <property type="match status" value="1"/>
</dbReference>
<dbReference type="KEGG" id="moz:MoryE10_16840"/>
<feature type="binding site" evidence="9">
    <location>
        <position position="45"/>
    </location>
    <ligand>
        <name>Fe cation</name>
        <dbReference type="ChEBI" id="CHEBI:24875"/>
    </ligand>
</feature>
<dbReference type="PANTHER" id="PTHR47627:SF1">
    <property type="entry name" value="RUBREDOXIN-1-RELATED"/>
    <property type="match status" value="1"/>
</dbReference>
<dbReference type="InterPro" id="IPR018527">
    <property type="entry name" value="Rubredoxin_Fe_BS"/>
</dbReference>
<evidence type="ECO:0000256" key="1">
    <source>
        <dbReference type="ARBA" id="ARBA00002792"/>
    </source>
</evidence>
<comment type="similarity">
    <text evidence="3 8">Belongs to the rubredoxin family.</text>
</comment>
<sequence length="59" mass="6750">MSDYRKYVCTVCGHIYDEAEGDPENGIQPGTRWDNLPESWTCPECGAEKNQFELLEPLN</sequence>
<dbReference type="GO" id="GO:0043448">
    <property type="term" value="P:alkane catabolic process"/>
    <property type="evidence" value="ECO:0007669"/>
    <property type="project" value="TreeGrafter"/>
</dbReference>
<reference evidence="11" key="1">
    <citation type="submission" date="2019-06" db="EMBL/GenBank/DDBJ databases">
        <title>Complete genome sequence of Methylogaea oryzae strain JCM16910.</title>
        <authorList>
            <person name="Asakawa S."/>
        </authorList>
    </citation>
    <scope>NUCLEOTIDE SEQUENCE</scope>
    <source>
        <strain evidence="11">E10</strain>
    </source>
</reference>
<dbReference type="Pfam" id="PF00301">
    <property type="entry name" value="Rubredoxin"/>
    <property type="match status" value="1"/>
</dbReference>
<dbReference type="PRINTS" id="PR00163">
    <property type="entry name" value="RUBREDOXIN"/>
</dbReference>
<feature type="domain" description="Rubredoxin-like" evidence="10">
    <location>
        <begin position="4"/>
        <end position="55"/>
    </location>
</feature>
<evidence type="ECO:0000256" key="5">
    <source>
        <dbReference type="ARBA" id="ARBA00022723"/>
    </source>
</evidence>
<dbReference type="FunFam" id="2.20.28.10:FF:000001">
    <property type="entry name" value="Rubredoxin"/>
    <property type="match status" value="1"/>
</dbReference>
<keyword evidence="5 8" id="KW-0479">Metal-binding</keyword>
<evidence type="ECO:0000256" key="8">
    <source>
        <dbReference type="PIRNR" id="PIRNR000071"/>
    </source>
</evidence>
<dbReference type="InterPro" id="IPR024922">
    <property type="entry name" value="Rubredoxin"/>
</dbReference>
<dbReference type="EMBL" id="AP019782">
    <property type="protein sequence ID" value="BBL71078.1"/>
    <property type="molecule type" value="Genomic_DNA"/>
</dbReference>
<dbReference type="SUPFAM" id="SSF57802">
    <property type="entry name" value="Rubredoxin-like"/>
    <property type="match status" value="1"/>
</dbReference>
<name>A0A8D4VMT7_9GAMM</name>
<dbReference type="Gene3D" id="2.20.28.10">
    <property type="match status" value="1"/>
</dbReference>
<dbReference type="PROSITE" id="PS00202">
    <property type="entry name" value="RUBREDOXIN"/>
    <property type="match status" value="1"/>
</dbReference>
<evidence type="ECO:0000256" key="9">
    <source>
        <dbReference type="PIRSR" id="PIRSR000071-1"/>
    </source>
</evidence>
<comment type="cofactor">
    <cofactor evidence="8 9">
        <name>Fe(3+)</name>
        <dbReference type="ChEBI" id="CHEBI:29034"/>
    </cofactor>
    <text evidence="8 9">Binds 1 Fe(3+) ion per subunit.</text>
</comment>
<protein>
    <recommendedName>
        <fullName evidence="8">Rubredoxin</fullName>
    </recommendedName>
</protein>
<evidence type="ECO:0000256" key="7">
    <source>
        <dbReference type="ARBA" id="ARBA00023004"/>
    </source>
</evidence>
<evidence type="ECO:0000313" key="11">
    <source>
        <dbReference type="EMBL" id="BBL71078.1"/>
    </source>
</evidence>
<evidence type="ECO:0000256" key="4">
    <source>
        <dbReference type="ARBA" id="ARBA00022448"/>
    </source>
</evidence>
<dbReference type="PIRSF" id="PIRSF000071">
    <property type="entry name" value="Rubredoxin"/>
    <property type="match status" value="1"/>
</dbReference>
<evidence type="ECO:0000259" key="10">
    <source>
        <dbReference type="PROSITE" id="PS50903"/>
    </source>
</evidence>
<dbReference type="InterPro" id="IPR024934">
    <property type="entry name" value="Rubredoxin-like_dom"/>
</dbReference>
<dbReference type="Proteomes" id="UP000824988">
    <property type="component" value="Chromosome"/>
</dbReference>
<feature type="binding site" evidence="9">
    <location>
        <position position="9"/>
    </location>
    <ligand>
        <name>Fe cation</name>
        <dbReference type="ChEBI" id="CHEBI:24875"/>
    </ligand>
</feature>
<dbReference type="InterPro" id="IPR024935">
    <property type="entry name" value="Rubredoxin_dom"/>
</dbReference>
<dbReference type="GO" id="GO:0005506">
    <property type="term" value="F:iron ion binding"/>
    <property type="evidence" value="ECO:0007669"/>
    <property type="project" value="InterPro"/>
</dbReference>
<comment type="function">
    <text evidence="1">Involved in the hydrocarbon hydroxylating system, which transfers electrons from NADH to rubredoxin reductase and then through rubredoxin to alkane 1 monooxygenase.</text>
</comment>
<evidence type="ECO:0000256" key="6">
    <source>
        <dbReference type="ARBA" id="ARBA00022982"/>
    </source>
</evidence>
<keyword evidence="12" id="KW-1185">Reference proteome</keyword>
<evidence type="ECO:0000256" key="3">
    <source>
        <dbReference type="ARBA" id="ARBA00005337"/>
    </source>
</evidence>
<evidence type="ECO:0000313" key="12">
    <source>
        <dbReference type="Proteomes" id="UP000824988"/>
    </source>
</evidence>
<feature type="binding site" evidence="9">
    <location>
        <position position="42"/>
    </location>
    <ligand>
        <name>Fe cation</name>
        <dbReference type="ChEBI" id="CHEBI:24875"/>
    </ligand>
</feature>
<dbReference type="NCBIfam" id="NF045768">
    <property type="entry name" value="RubredRD"/>
    <property type="match status" value="1"/>
</dbReference>
<proteinExistence type="inferred from homology"/>
<keyword evidence="6 8" id="KW-0249">Electron transport</keyword>
<dbReference type="AlphaFoldDB" id="A0A8D4VMT7"/>
<organism evidence="11 12">
    <name type="scientific">Methylogaea oryzae</name>
    <dbReference type="NCBI Taxonomy" id="1295382"/>
    <lineage>
        <taxon>Bacteria</taxon>
        <taxon>Pseudomonadati</taxon>
        <taxon>Pseudomonadota</taxon>
        <taxon>Gammaproteobacteria</taxon>
        <taxon>Methylococcales</taxon>
        <taxon>Methylococcaceae</taxon>
        <taxon>Methylogaea</taxon>
    </lineage>
</organism>
<dbReference type="GO" id="GO:0009055">
    <property type="term" value="F:electron transfer activity"/>
    <property type="evidence" value="ECO:0007669"/>
    <property type="project" value="InterPro"/>
</dbReference>